<protein>
    <submittedName>
        <fullName evidence="1">Uncharacterized protein</fullName>
    </submittedName>
</protein>
<evidence type="ECO:0000313" key="1">
    <source>
        <dbReference type="EMBL" id="JAH87380.1"/>
    </source>
</evidence>
<dbReference type="EMBL" id="GBXM01021197">
    <property type="protein sequence ID" value="JAH87380.1"/>
    <property type="molecule type" value="Transcribed_RNA"/>
</dbReference>
<organism evidence="1">
    <name type="scientific">Anguilla anguilla</name>
    <name type="common">European freshwater eel</name>
    <name type="synonym">Muraena anguilla</name>
    <dbReference type="NCBI Taxonomy" id="7936"/>
    <lineage>
        <taxon>Eukaryota</taxon>
        <taxon>Metazoa</taxon>
        <taxon>Chordata</taxon>
        <taxon>Craniata</taxon>
        <taxon>Vertebrata</taxon>
        <taxon>Euteleostomi</taxon>
        <taxon>Actinopterygii</taxon>
        <taxon>Neopterygii</taxon>
        <taxon>Teleostei</taxon>
        <taxon>Anguilliformes</taxon>
        <taxon>Anguillidae</taxon>
        <taxon>Anguilla</taxon>
    </lineage>
</organism>
<name>A0A0E9WCV0_ANGAN</name>
<reference evidence="1" key="2">
    <citation type="journal article" date="2015" name="Fish Shellfish Immunol.">
        <title>Early steps in the European eel (Anguilla anguilla)-Vibrio vulnificus interaction in the gills: Role of the RtxA13 toxin.</title>
        <authorList>
            <person name="Callol A."/>
            <person name="Pajuelo D."/>
            <person name="Ebbesson L."/>
            <person name="Teles M."/>
            <person name="MacKenzie S."/>
            <person name="Amaro C."/>
        </authorList>
    </citation>
    <scope>NUCLEOTIDE SEQUENCE</scope>
</reference>
<proteinExistence type="predicted"/>
<dbReference type="AlphaFoldDB" id="A0A0E9WCV0"/>
<accession>A0A0E9WCV0</accession>
<sequence>MFRKCINYPLQTLKNDKSLTTNKPKQNKNS</sequence>
<reference evidence="1" key="1">
    <citation type="submission" date="2014-11" db="EMBL/GenBank/DDBJ databases">
        <authorList>
            <person name="Amaro Gonzalez C."/>
        </authorList>
    </citation>
    <scope>NUCLEOTIDE SEQUENCE</scope>
</reference>